<proteinExistence type="predicted"/>
<accession>A0A9N9ILF2</accession>
<sequence>KLELPEEEELGDELVSDSLSSSETFCLIFDHIVMIPMNNTGPISKKNAVNAKNGMLPEELSNDKLDMIRRSNFIKKSYW</sequence>
<dbReference type="AlphaFoldDB" id="A0A9N9ILF2"/>
<dbReference type="EMBL" id="CAJVPQ010014805">
    <property type="protein sequence ID" value="CAG8740648.1"/>
    <property type="molecule type" value="Genomic_DNA"/>
</dbReference>
<dbReference type="OrthoDB" id="2418212at2759"/>
<reference evidence="1" key="1">
    <citation type="submission" date="2021-06" db="EMBL/GenBank/DDBJ databases">
        <authorList>
            <person name="Kallberg Y."/>
            <person name="Tangrot J."/>
            <person name="Rosling A."/>
        </authorList>
    </citation>
    <scope>NUCLEOTIDE SEQUENCE</scope>
    <source>
        <strain evidence="1">UK204</strain>
    </source>
</reference>
<keyword evidence="2" id="KW-1185">Reference proteome</keyword>
<organism evidence="1 2">
    <name type="scientific">Funneliformis caledonium</name>
    <dbReference type="NCBI Taxonomy" id="1117310"/>
    <lineage>
        <taxon>Eukaryota</taxon>
        <taxon>Fungi</taxon>
        <taxon>Fungi incertae sedis</taxon>
        <taxon>Mucoromycota</taxon>
        <taxon>Glomeromycotina</taxon>
        <taxon>Glomeromycetes</taxon>
        <taxon>Glomerales</taxon>
        <taxon>Glomeraceae</taxon>
        <taxon>Funneliformis</taxon>
    </lineage>
</organism>
<dbReference type="Proteomes" id="UP000789570">
    <property type="component" value="Unassembled WGS sequence"/>
</dbReference>
<name>A0A9N9ILF2_9GLOM</name>
<evidence type="ECO:0000313" key="1">
    <source>
        <dbReference type="EMBL" id="CAG8740648.1"/>
    </source>
</evidence>
<protein>
    <submittedName>
        <fullName evidence="1">623_t:CDS:1</fullName>
    </submittedName>
</protein>
<gene>
    <name evidence="1" type="ORF">FCALED_LOCUS15594</name>
</gene>
<evidence type="ECO:0000313" key="2">
    <source>
        <dbReference type="Proteomes" id="UP000789570"/>
    </source>
</evidence>
<feature type="non-terminal residue" evidence="1">
    <location>
        <position position="79"/>
    </location>
</feature>
<comment type="caution">
    <text evidence="1">The sequence shown here is derived from an EMBL/GenBank/DDBJ whole genome shotgun (WGS) entry which is preliminary data.</text>
</comment>